<dbReference type="EMBL" id="CP017305">
    <property type="protein sequence ID" value="AOS83800.1"/>
    <property type="molecule type" value="Genomic_DNA"/>
</dbReference>
<evidence type="ECO:0000313" key="1">
    <source>
        <dbReference type="EMBL" id="AOS83800.1"/>
    </source>
</evidence>
<evidence type="ECO:0000313" key="2">
    <source>
        <dbReference type="Proteomes" id="UP000095185"/>
    </source>
</evidence>
<proteinExistence type="predicted"/>
<dbReference type="KEGG" id="clz:BIU88_06325"/>
<keyword evidence="2" id="KW-1185">Reference proteome</keyword>
<dbReference type="AlphaFoldDB" id="A0A1D8CXZ8"/>
<dbReference type="STRING" id="274537.BIU88_06325"/>
<dbReference type="RefSeq" id="WP_069809700.1">
    <property type="nucleotide sequence ID" value="NZ_CP017305.1"/>
</dbReference>
<accession>A0A1D8CXZ8</accession>
<dbReference type="Proteomes" id="UP000095185">
    <property type="component" value="Chromosome"/>
</dbReference>
<gene>
    <name evidence="1" type="ORF">BIU88_06325</name>
</gene>
<name>A0A1D8CXZ8_CHLLM</name>
<organism evidence="1 2">
    <name type="scientific">Chlorobaculum limnaeum</name>
    <dbReference type="NCBI Taxonomy" id="274537"/>
    <lineage>
        <taxon>Bacteria</taxon>
        <taxon>Pseudomonadati</taxon>
        <taxon>Chlorobiota</taxon>
        <taxon>Chlorobiia</taxon>
        <taxon>Chlorobiales</taxon>
        <taxon>Chlorobiaceae</taxon>
        <taxon>Chlorobaculum</taxon>
    </lineage>
</organism>
<protein>
    <submittedName>
        <fullName evidence="1">Uncharacterized protein</fullName>
    </submittedName>
</protein>
<sequence length="66" mass="7505">MIEQITIRRAGFMTLKNHLRTRTIFVTMKRIKGSPGARRHALPGILPNFSETLDGPFKAIRPRTST</sequence>
<reference evidence="1" key="1">
    <citation type="submission" date="2016-09" db="EMBL/GenBank/DDBJ databases">
        <title>Genome sequence of Chlorobaculum limnaeum.</title>
        <authorList>
            <person name="Liu Z."/>
            <person name="Tank M."/>
            <person name="Bryant D.A."/>
        </authorList>
    </citation>
    <scope>NUCLEOTIDE SEQUENCE [LARGE SCALE GENOMIC DNA]</scope>
    <source>
        <strain evidence="1">DSM 1677</strain>
    </source>
</reference>